<keyword evidence="1" id="KW-0812">Transmembrane</keyword>
<dbReference type="KEGG" id="mhf:MHF_0963"/>
<protein>
    <submittedName>
        <fullName evidence="2">Uncharacterized protein</fullName>
    </submittedName>
</protein>
<dbReference type="Proteomes" id="UP000007952">
    <property type="component" value="Chromosome"/>
</dbReference>
<name>F6FJ22_MYCHI</name>
<dbReference type="STRING" id="859194.MHF_0963"/>
<dbReference type="HOGENOM" id="CLU_1883449_0_0_14"/>
<accession>F6FJ22</accession>
<organism evidence="2 3">
    <name type="scientific">Mycoplasma haemofelis (strain Ohio2)</name>
    <dbReference type="NCBI Taxonomy" id="859194"/>
    <lineage>
        <taxon>Bacteria</taxon>
        <taxon>Bacillati</taxon>
        <taxon>Mycoplasmatota</taxon>
        <taxon>Mollicutes</taxon>
        <taxon>Mycoplasmataceae</taxon>
        <taxon>Mycoplasma</taxon>
    </lineage>
</organism>
<dbReference type="EMBL" id="CP002808">
    <property type="protein sequence ID" value="AEG73220.1"/>
    <property type="molecule type" value="Genomic_DNA"/>
</dbReference>
<gene>
    <name evidence="2" type="ordered locus">MHF_0963</name>
</gene>
<evidence type="ECO:0000313" key="3">
    <source>
        <dbReference type="Proteomes" id="UP000007952"/>
    </source>
</evidence>
<reference evidence="2 3" key="1">
    <citation type="journal article" date="2011" name="J. Bacteriol.">
        <title>Complete genome sequences of two hemotropic Mycoplasmas, Mycoplasma haemofelis strain Ohio2 and Mycoplasma suis strain Illinois.</title>
        <authorList>
            <person name="Messick J.B."/>
            <person name="Santos A.P."/>
            <person name="Guimaraes A.M."/>
        </authorList>
    </citation>
    <scope>NUCLEOTIDE SEQUENCE [LARGE SCALE GENOMIC DNA]</scope>
    <source>
        <strain evidence="2 3">Ohio2</strain>
    </source>
</reference>
<proteinExistence type="predicted"/>
<reference key="2">
    <citation type="submission" date="2011-05" db="EMBL/GenBank/DDBJ databases">
        <title>The Genome of Mycoplasma haemofelis Strain Ohio2, a pathogenic hemoplasma of the cat.</title>
        <authorList>
            <person name="Santos A.P."/>
            <person name="Guimaraes A.M.S."/>
            <person name="SanMiguel P.J."/>
            <person name="Martin S.W."/>
            <person name="Messick J.B."/>
        </authorList>
    </citation>
    <scope>NUCLEOTIDE SEQUENCE</scope>
    <source>
        <strain>Ohio2</strain>
    </source>
</reference>
<evidence type="ECO:0000313" key="2">
    <source>
        <dbReference type="EMBL" id="AEG73220.1"/>
    </source>
</evidence>
<keyword evidence="1" id="KW-1133">Transmembrane helix</keyword>
<keyword evidence="1" id="KW-0472">Membrane</keyword>
<evidence type="ECO:0000256" key="1">
    <source>
        <dbReference type="SAM" id="Phobius"/>
    </source>
</evidence>
<feature type="transmembrane region" description="Helical" evidence="1">
    <location>
        <begin position="26"/>
        <end position="47"/>
    </location>
</feature>
<sequence>MRKEGYSNFPYYEWLEAMHIMDKLTLAYVATGTVAAGGAGVGGYIYYSTREITTPKEQKKKSISEVLRESGKTVLSTDTEGPNAHATEWNQRKAAYANALENELIAEIGESGQETPIAKSNSVDVEKMKKWCRKYLESEFSSTGDVIYKKVLKWCTKEAA</sequence>
<dbReference type="AlphaFoldDB" id="F6FJ22"/>